<evidence type="ECO:0000313" key="3">
    <source>
        <dbReference type="Proteomes" id="UP000274822"/>
    </source>
</evidence>
<dbReference type="Proteomes" id="UP000274822">
    <property type="component" value="Unassembled WGS sequence"/>
</dbReference>
<proteinExistence type="predicted"/>
<gene>
    <name evidence="2" type="ORF">BC938DRAFT_475510</name>
</gene>
<feature type="region of interest" description="Disordered" evidence="1">
    <location>
        <begin position="173"/>
        <end position="196"/>
    </location>
</feature>
<dbReference type="Gene3D" id="2.40.70.10">
    <property type="entry name" value="Acid Proteases"/>
    <property type="match status" value="1"/>
</dbReference>
<evidence type="ECO:0000256" key="1">
    <source>
        <dbReference type="SAM" id="MobiDB-lite"/>
    </source>
</evidence>
<dbReference type="Pfam" id="PF13975">
    <property type="entry name" value="gag-asp_proteas"/>
    <property type="match status" value="1"/>
</dbReference>
<evidence type="ECO:0000313" key="2">
    <source>
        <dbReference type="EMBL" id="RUS20742.1"/>
    </source>
</evidence>
<feature type="region of interest" description="Disordered" evidence="1">
    <location>
        <begin position="404"/>
        <end position="457"/>
    </location>
</feature>
<dbReference type="AlphaFoldDB" id="A0A433PT77"/>
<evidence type="ECO:0008006" key="4">
    <source>
        <dbReference type="Google" id="ProtNLM"/>
    </source>
</evidence>
<dbReference type="EMBL" id="RBNJ01020889">
    <property type="protein sequence ID" value="RUS20742.1"/>
    <property type="molecule type" value="Genomic_DNA"/>
</dbReference>
<protein>
    <recommendedName>
        <fullName evidence="4">Peptidase A2 domain-containing protein</fullName>
    </recommendedName>
</protein>
<dbReference type="SUPFAM" id="SSF50630">
    <property type="entry name" value="Acid proteases"/>
    <property type="match status" value="1"/>
</dbReference>
<keyword evidence="3" id="KW-1185">Reference proteome</keyword>
<reference evidence="2 3" key="1">
    <citation type="journal article" date="2018" name="New Phytol.">
        <title>Phylogenomics of Endogonaceae and evolution of mycorrhizas within Mucoromycota.</title>
        <authorList>
            <person name="Chang Y."/>
            <person name="Desiro A."/>
            <person name="Na H."/>
            <person name="Sandor L."/>
            <person name="Lipzen A."/>
            <person name="Clum A."/>
            <person name="Barry K."/>
            <person name="Grigoriev I.V."/>
            <person name="Martin F.M."/>
            <person name="Stajich J.E."/>
            <person name="Smith M.E."/>
            <person name="Bonito G."/>
            <person name="Spatafora J.W."/>
        </authorList>
    </citation>
    <scope>NUCLEOTIDE SEQUENCE [LARGE SCALE GENOMIC DNA]</scope>
    <source>
        <strain evidence="2 3">AD002</strain>
    </source>
</reference>
<sequence length="457" mass="51775">IHDFYEPSSEEDWKYQSDQEIEVIEEAPEVQLLGKRTATGPIGQIWVTLKRNQETFKAKVDTAADENVISEEVLERLQLRDQLKPEYRRFLGAGGTPIGVLGRVHQVKFKVGEQNYQINLTVLKGTGSASFLLGNKFLQENGWDILYSEKKILRKGAEIPASFAESRANIQEYKREEQDSRTSPRPKAGNISQDLGDQQLSLTPIGEYWERDEDKGCWNIPVNVQPLEEESNLQPVVTRRKIQTRQTQLPASYQQAAPPLPATPRNQALRQGNPWSQVALAHSNPDKDGLYWDGRIRKADGTGQNCLITINLATSRTTVGSALAGASWKKIALKGIEGWKLRLNNGEISNKMTIIVVGSTDFVENHLEIISPTNGHTGIMFRAPEARPWHRQSKSKVEVDEVGDQVAREREGTLRTEYPTKETTVEKDKEQYRKNWENIPTQEPGLQRHLTFRPSFQ</sequence>
<feature type="compositionally biased region" description="Basic and acidic residues" evidence="1">
    <location>
        <begin position="173"/>
        <end position="182"/>
    </location>
</feature>
<comment type="caution">
    <text evidence="2">The sequence shown here is derived from an EMBL/GenBank/DDBJ whole genome shotgun (WGS) entry which is preliminary data.</text>
</comment>
<name>A0A433PT77_9FUNG</name>
<feature type="compositionally biased region" description="Basic and acidic residues" evidence="1">
    <location>
        <begin position="406"/>
        <end position="436"/>
    </location>
</feature>
<organism evidence="2 3">
    <name type="scientific">Jimgerdemannia flammicorona</name>
    <dbReference type="NCBI Taxonomy" id="994334"/>
    <lineage>
        <taxon>Eukaryota</taxon>
        <taxon>Fungi</taxon>
        <taxon>Fungi incertae sedis</taxon>
        <taxon>Mucoromycota</taxon>
        <taxon>Mucoromycotina</taxon>
        <taxon>Endogonomycetes</taxon>
        <taxon>Endogonales</taxon>
        <taxon>Endogonaceae</taxon>
        <taxon>Jimgerdemannia</taxon>
    </lineage>
</organism>
<dbReference type="InterPro" id="IPR021109">
    <property type="entry name" value="Peptidase_aspartic_dom_sf"/>
</dbReference>
<feature type="non-terminal residue" evidence="2">
    <location>
        <position position="1"/>
    </location>
</feature>
<dbReference type="CDD" id="cd00303">
    <property type="entry name" value="retropepsin_like"/>
    <property type="match status" value="1"/>
</dbReference>
<accession>A0A433PT77</accession>